<dbReference type="InterPro" id="IPR027417">
    <property type="entry name" value="P-loop_NTPase"/>
</dbReference>
<feature type="transmembrane region" description="Helical" evidence="8">
    <location>
        <begin position="346"/>
        <end position="372"/>
    </location>
</feature>
<dbReference type="CDD" id="cd03254">
    <property type="entry name" value="ABCC_Glucan_exporter_like"/>
    <property type="match status" value="1"/>
</dbReference>
<dbReference type="PROSITE" id="PS50893">
    <property type="entry name" value="ABC_TRANSPORTER_2"/>
    <property type="match status" value="1"/>
</dbReference>
<evidence type="ECO:0000259" key="10">
    <source>
        <dbReference type="PROSITE" id="PS50929"/>
    </source>
</evidence>
<dbReference type="SMART" id="SM00382">
    <property type="entry name" value="AAA"/>
    <property type="match status" value="1"/>
</dbReference>
<keyword evidence="7 8" id="KW-0472">Membrane</keyword>
<name>A0A060M1U3_9BACI</name>
<keyword evidence="4" id="KW-0547">Nucleotide-binding</keyword>
<dbReference type="InterPro" id="IPR039421">
    <property type="entry name" value="Type_1_exporter"/>
</dbReference>
<dbReference type="HOGENOM" id="CLU_000604_84_7_9"/>
<dbReference type="SUPFAM" id="SSF90123">
    <property type="entry name" value="ABC transporter transmembrane region"/>
    <property type="match status" value="1"/>
</dbReference>
<keyword evidence="2" id="KW-0813">Transport</keyword>
<feature type="domain" description="ABC transporter" evidence="9">
    <location>
        <begin position="425"/>
        <end position="657"/>
    </location>
</feature>
<dbReference type="PATRIC" id="fig|1246626.3.peg.3436"/>
<reference evidence="11 12" key="1">
    <citation type="journal article" date="2014" name="Gene">
        <title>A comparative genomic analysis of the alkalitolerant soil bacterium Bacillus lehensis G1.</title>
        <authorList>
            <person name="Noor Y.M."/>
            <person name="Samsulrizal N.H."/>
            <person name="Jema'on N.A."/>
            <person name="Low K.O."/>
            <person name="Ramli A.N."/>
            <person name="Alias N.I."/>
            <person name="Damis S.I."/>
            <person name="Fuzi S.F."/>
            <person name="Isa M.N."/>
            <person name="Murad A.M."/>
            <person name="Raih M.F."/>
            <person name="Bakar F.D."/>
            <person name="Najimudin N."/>
            <person name="Mahadi N.M."/>
            <person name="Illias R.M."/>
        </authorList>
    </citation>
    <scope>NUCLEOTIDE SEQUENCE [LARGE SCALE GENOMIC DNA]</scope>
    <source>
        <strain evidence="11 12">G1</strain>
    </source>
</reference>
<keyword evidence="6 8" id="KW-1133">Transmembrane helix</keyword>
<keyword evidence="5 11" id="KW-0067">ATP-binding</keyword>
<evidence type="ECO:0000256" key="2">
    <source>
        <dbReference type="ARBA" id="ARBA00022448"/>
    </source>
</evidence>
<evidence type="ECO:0000256" key="5">
    <source>
        <dbReference type="ARBA" id="ARBA00022840"/>
    </source>
</evidence>
<evidence type="ECO:0000256" key="8">
    <source>
        <dbReference type="SAM" id="Phobius"/>
    </source>
</evidence>
<evidence type="ECO:0000256" key="6">
    <source>
        <dbReference type="ARBA" id="ARBA00022989"/>
    </source>
</evidence>
<dbReference type="PROSITE" id="PS50929">
    <property type="entry name" value="ABC_TM1F"/>
    <property type="match status" value="1"/>
</dbReference>
<dbReference type="STRING" id="1246626.BleG1_3448"/>
<dbReference type="OrthoDB" id="9770415at2"/>
<proteinExistence type="predicted"/>
<evidence type="ECO:0000256" key="7">
    <source>
        <dbReference type="ARBA" id="ARBA00023136"/>
    </source>
</evidence>
<dbReference type="GO" id="GO:0140359">
    <property type="term" value="F:ABC-type transporter activity"/>
    <property type="evidence" value="ECO:0007669"/>
    <property type="project" value="InterPro"/>
</dbReference>
<dbReference type="Pfam" id="PF00005">
    <property type="entry name" value="ABC_tran"/>
    <property type="match status" value="1"/>
</dbReference>
<dbReference type="GO" id="GO:0016887">
    <property type="term" value="F:ATP hydrolysis activity"/>
    <property type="evidence" value="ECO:0007669"/>
    <property type="project" value="InterPro"/>
</dbReference>
<dbReference type="InterPro" id="IPR003439">
    <property type="entry name" value="ABC_transporter-like_ATP-bd"/>
</dbReference>
<dbReference type="PANTHER" id="PTHR24221:SF430">
    <property type="entry name" value="MULTIDRUG RESISTANCE ABC TRANSPORTER ATP-BINDING_PERMEASE PROTEIN YHEH-RELATED"/>
    <property type="match status" value="1"/>
</dbReference>
<evidence type="ECO:0000259" key="9">
    <source>
        <dbReference type="PROSITE" id="PS50893"/>
    </source>
</evidence>
<feature type="transmembrane region" description="Helical" evidence="8">
    <location>
        <begin position="12"/>
        <end position="31"/>
    </location>
</feature>
<sequence length="663" mass="74890">MSTEKRLARYALTSKGTILIALLMLSIAVAVELTGPFIAKTIIDRHISGIEQPWYESEQHDQSVAYNGTYYTRDAYLENDAWRGEEVQILQIGTQFYFTTSPVPTDGERLYQDGTLTVDRHDGTYTTEAASLDPQEVLAFYEPEIHFIIRWLLLYLGIVFVASFFHYGQNFYLKKAAHKIIQRMRVDVFNQLSKVPVRYFDHQPAGKIVARITNDTEAVRELYMTVLATFFSSFIYIIGIYVALFLLDSRLAFMTLALLPILFIWFKLYRKFAAGLNRSIRAKNAEINASMNENVHGMKMIQAFNQEKQQFESFEELNQAHYRYQAKLLNLNSLTSHNLTFVVKNIVFVALIWWISGGTAGLITLGVLYAFVDYINRLFEPVNQVMNQLANLEQARAAGARVFELLDEDGEDVDEATIPRPNGDVSFQNVQFAYIEGEPVLKQLSFHAKQGETIALVGHTGSGKSSIMNLLFRFYDPTNGTIKIDGIDTKHHSPQAWRSHMGIVLQEPYLFSGSIASNIAYGKPDATRKEIEAAVHLVGGTDLFNKNGLDEHVTEKGSTLSSGQRQLISFARALLANPAILVLDEATSSIDTETELLIQKGMQTLKQNRTTFVIAHRLSTIQDADQIIVLDKGEIREQGTHEELLNRKGVYAQMYKLQQGQAS</sequence>
<dbReference type="InterPro" id="IPR036640">
    <property type="entry name" value="ABC1_TM_sf"/>
</dbReference>
<dbReference type="InterPro" id="IPR011527">
    <property type="entry name" value="ABC1_TM_dom"/>
</dbReference>
<dbReference type="AlphaFoldDB" id="A0A060M1U3"/>
<dbReference type="eggNOG" id="COG1132">
    <property type="taxonomic scope" value="Bacteria"/>
</dbReference>
<feature type="transmembrane region" description="Helical" evidence="8">
    <location>
        <begin position="251"/>
        <end position="269"/>
    </location>
</feature>
<protein>
    <submittedName>
        <fullName evidence="11">Multidrug resistance ABC transporter ATP-binding/permease protein</fullName>
    </submittedName>
</protein>
<dbReference type="GO" id="GO:0005524">
    <property type="term" value="F:ATP binding"/>
    <property type="evidence" value="ECO:0007669"/>
    <property type="project" value="UniProtKB-KW"/>
</dbReference>
<dbReference type="InterPro" id="IPR017871">
    <property type="entry name" value="ABC_transporter-like_CS"/>
</dbReference>
<evidence type="ECO:0000256" key="3">
    <source>
        <dbReference type="ARBA" id="ARBA00022692"/>
    </source>
</evidence>
<dbReference type="InterPro" id="IPR003593">
    <property type="entry name" value="AAA+_ATPase"/>
</dbReference>
<evidence type="ECO:0000256" key="4">
    <source>
        <dbReference type="ARBA" id="ARBA00022741"/>
    </source>
</evidence>
<evidence type="ECO:0000313" key="11">
    <source>
        <dbReference type="EMBL" id="AIC95995.1"/>
    </source>
</evidence>
<dbReference type="GO" id="GO:0034040">
    <property type="term" value="F:ATPase-coupled lipid transmembrane transporter activity"/>
    <property type="evidence" value="ECO:0007669"/>
    <property type="project" value="TreeGrafter"/>
</dbReference>
<dbReference type="FunFam" id="3.40.50.300:FF:000287">
    <property type="entry name" value="Multidrug ABC transporter ATP-binding protein"/>
    <property type="match status" value="1"/>
</dbReference>
<feature type="transmembrane region" description="Helical" evidence="8">
    <location>
        <begin position="148"/>
        <end position="167"/>
    </location>
</feature>
<dbReference type="EMBL" id="CP003923">
    <property type="protein sequence ID" value="AIC95995.1"/>
    <property type="molecule type" value="Genomic_DNA"/>
</dbReference>
<dbReference type="CDD" id="cd18544">
    <property type="entry name" value="ABC_6TM_TmrA_like"/>
    <property type="match status" value="1"/>
</dbReference>
<dbReference type="SUPFAM" id="SSF52540">
    <property type="entry name" value="P-loop containing nucleoside triphosphate hydrolases"/>
    <property type="match status" value="1"/>
</dbReference>
<accession>A0A060M1U3</accession>
<feature type="transmembrane region" description="Helical" evidence="8">
    <location>
        <begin position="222"/>
        <end position="245"/>
    </location>
</feature>
<gene>
    <name evidence="11" type="ORF">BleG1_3448</name>
</gene>
<dbReference type="PROSITE" id="PS00211">
    <property type="entry name" value="ABC_TRANSPORTER_1"/>
    <property type="match status" value="1"/>
</dbReference>
<comment type="subcellular location">
    <subcellularLocation>
        <location evidence="1">Cell membrane</location>
        <topology evidence="1">Multi-pass membrane protein</topology>
    </subcellularLocation>
</comment>
<organism evidence="11 12">
    <name type="scientific">Shouchella lehensis G1</name>
    <dbReference type="NCBI Taxonomy" id="1246626"/>
    <lineage>
        <taxon>Bacteria</taxon>
        <taxon>Bacillati</taxon>
        <taxon>Bacillota</taxon>
        <taxon>Bacilli</taxon>
        <taxon>Bacillales</taxon>
        <taxon>Bacillaceae</taxon>
        <taxon>Shouchella</taxon>
    </lineage>
</organism>
<feature type="domain" description="ABC transmembrane type-1" evidence="10">
    <location>
        <begin position="19"/>
        <end position="394"/>
    </location>
</feature>
<dbReference type="Gene3D" id="1.20.1560.10">
    <property type="entry name" value="ABC transporter type 1, transmembrane domain"/>
    <property type="match status" value="1"/>
</dbReference>
<dbReference type="KEGG" id="ble:BleG1_3448"/>
<dbReference type="Pfam" id="PF00664">
    <property type="entry name" value="ABC_membrane"/>
    <property type="match status" value="1"/>
</dbReference>
<keyword evidence="3 8" id="KW-0812">Transmembrane</keyword>
<dbReference type="GO" id="GO:0005886">
    <property type="term" value="C:plasma membrane"/>
    <property type="evidence" value="ECO:0007669"/>
    <property type="project" value="UniProtKB-SubCell"/>
</dbReference>
<evidence type="ECO:0000256" key="1">
    <source>
        <dbReference type="ARBA" id="ARBA00004651"/>
    </source>
</evidence>
<keyword evidence="12" id="KW-1185">Reference proteome</keyword>
<evidence type="ECO:0000313" key="12">
    <source>
        <dbReference type="Proteomes" id="UP000027142"/>
    </source>
</evidence>
<dbReference type="Gene3D" id="3.40.50.300">
    <property type="entry name" value="P-loop containing nucleotide triphosphate hydrolases"/>
    <property type="match status" value="1"/>
</dbReference>
<dbReference type="Proteomes" id="UP000027142">
    <property type="component" value="Chromosome"/>
</dbReference>
<dbReference type="PANTHER" id="PTHR24221">
    <property type="entry name" value="ATP-BINDING CASSETTE SUB-FAMILY B"/>
    <property type="match status" value="1"/>
</dbReference>
<dbReference type="RefSeq" id="WP_038483555.1">
    <property type="nucleotide sequence ID" value="NZ_CP003923.1"/>
</dbReference>